<feature type="transmembrane region" description="Helical" evidence="1">
    <location>
        <begin position="12"/>
        <end position="33"/>
    </location>
</feature>
<evidence type="ECO:0000256" key="1">
    <source>
        <dbReference type="SAM" id="Phobius"/>
    </source>
</evidence>
<evidence type="ECO:0000313" key="2">
    <source>
        <dbReference type="EMBL" id="MWB96076.1"/>
    </source>
</evidence>
<gene>
    <name evidence="2" type="ORF">GON26_17050</name>
</gene>
<dbReference type="NCBIfam" id="NF041635">
    <property type="entry name" value="STM3941_fam"/>
    <property type="match status" value="1"/>
</dbReference>
<evidence type="ECO:0000313" key="3">
    <source>
        <dbReference type="Proteomes" id="UP000471501"/>
    </source>
</evidence>
<keyword evidence="3" id="KW-1185">Reference proteome</keyword>
<reference evidence="2 3" key="1">
    <citation type="submission" date="2019-12" db="EMBL/GenBank/DDBJ databases">
        <authorList>
            <person name="Kim Y.S."/>
        </authorList>
    </citation>
    <scope>NUCLEOTIDE SEQUENCE [LARGE SCALE GENOMIC DNA]</scope>
    <source>
        <strain evidence="2 3">GA093</strain>
    </source>
</reference>
<protein>
    <submittedName>
        <fullName evidence="2">Uncharacterized protein</fullName>
    </submittedName>
</protein>
<dbReference type="RefSeq" id="WP_160375976.1">
    <property type="nucleotide sequence ID" value="NZ_WSTB01000010.1"/>
</dbReference>
<feature type="transmembrane region" description="Helical" evidence="1">
    <location>
        <begin position="39"/>
        <end position="60"/>
    </location>
</feature>
<keyword evidence="1" id="KW-1133">Transmembrane helix</keyword>
<proteinExistence type="predicted"/>
<keyword evidence="1" id="KW-0472">Membrane</keyword>
<sequence length="173" mass="20918">MKEIRLYKSPIKSLRLLLMSSLFVIPSIWFIINEKETKFIFWFCLCFFGIGFLISVFNILDRRVQIIITEVGIWDRSINQELIKWEFIQNAYDIEIHKQVFISIKTDERFVMKKKLYKWANNLNQKIGAQKINLNLTYIKVDLEKMITFINIMKTEKIEEREKLIGLYRNRII</sequence>
<comment type="caution">
    <text evidence="2">The sequence shown here is derived from an EMBL/GenBank/DDBJ whole genome shotgun (WGS) entry which is preliminary data.</text>
</comment>
<dbReference type="AlphaFoldDB" id="A0A6I4NNR6"/>
<organism evidence="2 3">
    <name type="scientific">Flavobacterium hydrocarbonoxydans</name>
    <dbReference type="NCBI Taxonomy" id="2683249"/>
    <lineage>
        <taxon>Bacteria</taxon>
        <taxon>Pseudomonadati</taxon>
        <taxon>Bacteroidota</taxon>
        <taxon>Flavobacteriia</taxon>
        <taxon>Flavobacteriales</taxon>
        <taxon>Flavobacteriaceae</taxon>
        <taxon>Flavobacterium</taxon>
    </lineage>
</organism>
<name>A0A6I4NNR6_9FLAO</name>
<dbReference type="EMBL" id="WSTB01000010">
    <property type="protein sequence ID" value="MWB96076.1"/>
    <property type="molecule type" value="Genomic_DNA"/>
</dbReference>
<dbReference type="InterPro" id="IPR048136">
    <property type="entry name" value="STM3941-like"/>
</dbReference>
<keyword evidence="1" id="KW-0812">Transmembrane</keyword>
<accession>A0A6I4NNR6</accession>
<dbReference type="Proteomes" id="UP000471501">
    <property type="component" value="Unassembled WGS sequence"/>
</dbReference>